<proteinExistence type="predicted"/>
<feature type="compositionally biased region" description="Basic and acidic residues" evidence="1">
    <location>
        <begin position="47"/>
        <end position="57"/>
    </location>
</feature>
<reference evidence="2 3" key="1">
    <citation type="submission" date="2024-02" db="EMBL/GenBank/DDBJ databases">
        <title>A draft genome for the cacao thread blight pathogen Marasmius crinis-equi.</title>
        <authorList>
            <person name="Cohen S.P."/>
            <person name="Baruah I.K."/>
            <person name="Amoako-Attah I."/>
            <person name="Bukari Y."/>
            <person name="Meinhardt L.W."/>
            <person name="Bailey B.A."/>
        </authorList>
    </citation>
    <scope>NUCLEOTIDE SEQUENCE [LARGE SCALE GENOMIC DNA]</scope>
    <source>
        <strain evidence="2 3">GH-76</strain>
    </source>
</reference>
<evidence type="ECO:0000313" key="3">
    <source>
        <dbReference type="Proteomes" id="UP001465976"/>
    </source>
</evidence>
<evidence type="ECO:0000313" key="2">
    <source>
        <dbReference type="EMBL" id="KAL0562971.1"/>
    </source>
</evidence>
<protein>
    <submittedName>
        <fullName evidence="2">Uncharacterized protein</fullName>
    </submittedName>
</protein>
<dbReference type="EMBL" id="JBAHYK010004139">
    <property type="protein sequence ID" value="KAL0562971.1"/>
    <property type="molecule type" value="Genomic_DNA"/>
</dbReference>
<sequence>MEVIHPDRPTSAGRPARGKTELWLVKIDVNELEENGMEGIEFSAEGSGKRDKEKGQEGEEDKDGEGGEGNATDE</sequence>
<name>A0ABR3EJA5_9AGAR</name>
<organism evidence="2 3">
    <name type="scientific">Marasmius crinis-equi</name>
    <dbReference type="NCBI Taxonomy" id="585013"/>
    <lineage>
        <taxon>Eukaryota</taxon>
        <taxon>Fungi</taxon>
        <taxon>Dikarya</taxon>
        <taxon>Basidiomycota</taxon>
        <taxon>Agaricomycotina</taxon>
        <taxon>Agaricomycetes</taxon>
        <taxon>Agaricomycetidae</taxon>
        <taxon>Agaricales</taxon>
        <taxon>Marasmiineae</taxon>
        <taxon>Marasmiaceae</taxon>
        <taxon>Marasmius</taxon>
    </lineage>
</organism>
<accession>A0ABR3EJA5</accession>
<keyword evidence="3" id="KW-1185">Reference proteome</keyword>
<evidence type="ECO:0000256" key="1">
    <source>
        <dbReference type="SAM" id="MobiDB-lite"/>
    </source>
</evidence>
<gene>
    <name evidence="2" type="ORF">V5O48_019107</name>
</gene>
<comment type="caution">
    <text evidence="2">The sequence shown here is derived from an EMBL/GenBank/DDBJ whole genome shotgun (WGS) entry which is preliminary data.</text>
</comment>
<feature type="region of interest" description="Disordered" evidence="1">
    <location>
        <begin position="33"/>
        <end position="74"/>
    </location>
</feature>
<dbReference type="Proteomes" id="UP001465976">
    <property type="component" value="Unassembled WGS sequence"/>
</dbReference>